<proteinExistence type="predicted"/>
<protein>
    <submittedName>
        <fullName evidence="1">Uncharacterized protein</fullName>
    </submittedName>
</protein>
<organism evidence="1 2">
    <name type="scientific">Gordonia westfalica</name>
    <dbReference type="NCBI Taxonomy" id="158898"/>
    <lineage>
        <taxon>Bacteria</taxon>
        <taxon>Bacillati</taxon>
        <taxon>Actinomycetota</taxon>
        <taxon>Actinomycetes</taxon>
        <taxon>Mycobacteriales</taxon>
        <taxon>Gordoniaceae</taxon>
        <taxon>Gordonia</taxon>
    </lineage>
</organism>
<evidence type="ECO:0000313" key="2">
    <source>
        <dbReference type="Proteomes" id="UP000183180"/>
    </source>
</evidence>
<dbReference type="Proteomes" id="UP000183180">
    <property type="component" value="Unassembled WGS sequence"/>
</dbReference>
<name>A0A1H2DPG8_9ACTN</name>
<evidence type="ECO:0000313" key="1">
    <source>
        <dbReference type="EMBL" id="SDT84631.1"/>
    </source>
</evidence>
<reference evidence="1 2" key="1">
    <citation type="submission" date="2016-10" db="EMBL/GenBank/DDBJ databases">
        <authorList>
            <person name="de Groot N.N."/>
        </authorList>
    </citation>
    <scope>NUCLEOTIDE SEQUENCE [LARGE SCALE GENOMIC DNA]</scope>
    <source>
        <strain evidence="1 2">DSM 44215</strain>
    </source>
</reference>
<dbReference type="EMBL" id="FNLM01000010">
    <property type="protein sequence ID" value="SDT84631.1"/>
    <property type="molecule type" value="Genomic_DNA"/>
</dbReference>
<gene>
    <name evidence="1" type="ORF">SAMN04488548_1102</name>
</gene>
<sequence>MILKDAELSVSPAATAKATRTMARSFLTGIKDGALVVDIVDKSGHMEGAANGGTIFDGFTAPSAN</sequence>
<accession>A0A1H2DPG8</accession>
<dbReference type="AlphaFoldDB" id="A0A1H2DPG8"/>